<feature type="region of interest" description="Disordered" evidence="1">
    <location>
        <begin position="124"/>
        <end position="146"/>
    </location>
</feature>
<proteinExistence type="predicted"/>
<sequence length="235" mass="25477">MANVNFSAASDETTTGYLQDAVAEWSERCKRRRTVSSWGFESPTTTATDDVKELVQVNSGVDFWDWNCADDGDGDLDSLLQGSSIGSEENENALSFFESMMQSGTGDEGKKGDTQGDLEVFSSPASSAMVNHSSTAEEEEDGEEKWGRRRRRKVAFPFAVLKPGGFEGDVTLAEINERILMRPKRPVKHPVGEHACMPCVRDAGGGPGLSGKAVVGLTRIHTQGRGTITIIRTRG</sequence>
<keyword evidence="3" id="KW-1185">Reference proteome</keyword>
<dbReference type="Proteomes" id="UP000636800">
    <property type="component" value="Unassembled WGS sequence"/>
</dbReference>
<organism evidence="2 3">
    <name type="scientific">Vanilla planifolia</name>
    <name type="common">Vanilla</name>
    <dbReference type="NCBI Taxonomy" id="51239"/>
    <lineage>
        <taxon>Eukaryota</taxon>
        <taxon>Viridiplantae</taxon>
        <taxon>Streptophyta</taxon>
        <taxon>Embryophyta</taxon>
        <taxon>Tracheophyta</taxon>
        <taxon>Spermatophyta</taxon>
        <taxon>Magnoliopsida</taxon>
        <taxon>Liliopsida</taxon>
        <taxon>Asparagales</taxon>
        <taxon>Orchidaceae</taxon>
        <taxon>Vanilloideae</taxon>
        <taxon>Vanilleae</taxon>
        <taxon>Vanilla</taxon>
    </lineage>
</organism>
<evidence type="ECO:0000313" key="3">
    <source>
        <dbReference type="Proteomes" id="UP000636800"/>
    </source>
</evidence>
<dbReference type="InterPro" id="IPR039933">
    <property type="entry name" value="XRI1"/>
</dbReference>
<evidence type="ECO:0000256" key="1">
    <source>
        <dbReference type="SAM" id="MobiDB-lite"/>
    </source>
</evidence>
<dbReference type="PANTHER" id="PTHR33385:SF18">
    <property type="entry name" value="XRI1-LIKE PROTEIN"/>
    <property type="match status" value="1"/>
</dbReference>
<dbReference type="PANTHER" id="PTHR33385">
    <property type="entry name" value="PROTEIN XRI1"/>
    <property type="match status" value="1"/>
</dbReference>
<protein>
    <recommendedName>
        <fullName evidence="4">Protein XRI1</fullName>
    </recommendedName>
</protein>
<evidence type="ECO:0008006" key="4">
    <source>
        <dbReference type="Google" id="ProtNLM"/>
    </source>
</evidence>
<feature type="compositionally biased region" description="Polar residues" evidence="1">
    <location>
        <begin position="124"/>
        <end position="134"/>
    </location>
</feature>
<accession>A0A835PFQ4</accession>
<reference evidence="2 3" key="1">
    <citation type="journal article" date="2020" name="Nat. Food">
        <title>A phased Vanilla planifolia genome enables genetic improvement of flavour and production.</title>
        <authorList>
            <person name="Hasing T."/>
            <person name="Tang H."/>
            <person name="Brym M."/>
            <person name="Khazi F."/>
            <person name="Huang T."/>
            <person name="Chambers A.H."/>
        </authorList>
    </citation>
    <scope>NUCLEOTIDE SEQUENCE [LARGE SCALE GENOMIC DNA]</scope>
    <source>
        <tissue evidence="2">Leaf</tissue>
    </source>
</reference>
<dbReference type="GO" id="GO:0007140">
    <property type="term" value="P:male meiotic nuclear division"/>
    <property type="evidence" value="ECO:0007669"/>
    <property type="project" value="InterPro"/>
</dbReference>
<comment type="caution">
    <text evidence="2">The sequence shown here is derived from an EMBL/GenBank/DDBJ whole genome shotgun (WGS) entry which is preliminary data.</text>
</comment>
<dbReference type="GO" id="GO:0007143">
    <property type="term" value="P:female meiotic nuclear division"/>
    <property type="evidence" value="ECO:0007669"/>
    <property type="project" value="InterPro"/>
</dbReference>
<dbReference type="AlphaFoldDB" id="A0A835PFQ4"/>
<name>A0A835PFQ4_VANPL</name>
<evidence type="ECO:0000313" key="2">
    <source>
        <dbReference type="EMBL" id="KAG0450842.1"/>
    </source>
</evidence>
<gene>
    <name evidence="2" type="ORF">HPP92_026737</name>
</gene>
<dbReference type="EMBL" id="JADCNL010000085">
    <property type="protein sequence ID" value="KAG0450842.1"/>
    <property type="molecule type" value="Genomic_DNA"/>
</dbReference>